<dbReference type="InterPro" id="IPR023210">
    <property type="entry name" value="NADP_OxRdtase_dom"/>
</dbReference>
<protein>
    <submittedName>
        <fullName evidence="3 5">Aldo/keto reductase</fullName>
    </submittedName>
</protein>
<dbReference type="OrthoDB" id="2310150at2759"/>
<feature type="domain" description="NADP-dependent oxidoreductase" evidence="2">
    <location>
        <begin position="11"/>
        <end position="161"/>
    </location>
</feature>
<dbReference type="SUPFAM" id="SSF51430">
    <property type="entry name" value="NAD(P)-linked oxidoreductase"/>
    <property type="match status" value="1"/>
</dbReference>
<dbReference type="RefSeq" id="XP_033584085.1">
    <property type="nucleotide sequence ID" value="XM_033729049.1"/>
</dbReference>
<reference evidence="3 5" key="1">
    <citation type="journal article" date="2020" name="Stud. Mycol.">
        <title>101 Dothideomycetes genomes: a test case for predicting lifestyles and emergence of pathogens.</title>
        <authorList>
            <person name="Haridas S."/>
            <person name="Albert R."/>
            <person name="Binder M."/>
            <person name="Bloem J."/>
            <person name="Labutti K."/>
            <person name="Salamov A."/>
            <person name="Andreopoulos B."/>
            <person name="Baker S."/>
            <person name="Barry K."/>
            <person name="Bills G."/>
            <person name="Bluhm B."/>
            <person name="Cannon C."/>
            <person name="Castanera R."/>
            <person name="Culley D."/>
            <person name="Daum C."/>
            <person name="Ezra D."/>
            <person name="Gonzalez J."/>
            <person name="Henrissat B."/>
            <person name="Kuo A."/>
            <person name="Liang C."/>
            <person name="Lipzen A."/>
            <person name="Lutzoni F."/>
            <person name="Magnuson J."/>
            <person name="Mondo S."/>
            <person name="Nolan M."/>
            <person name="Ohm R."/>
            <person name="Pangilinan J."/>
            <person name="Park H.-J."/>
            <person name="Ramirez L."/>
            <person name="Alfaro M."/>
            <person name="Sun H."/>
            <person name="Tritt A."/>
            <person name="Yoshinaga Y."/>
            <person name="Zwiers L.-H."/>
            <person name="Turgeon B."/>
            <person name="Goodwin S."/>
            <person name="Spatafora J."/>
            <person name="Crous P."/>
            <person name="Grigoriev I."/>
        </authorList>
    </citation>
    <scope>NUCLEOTIDE SEQUENCE</scope>
    <source>
        <strain evidence="3 5">CBS 304.34</strain>
    </source>
</reference>
<evidence type="ECO:0000313" key="3">
    <source>
        <dbReference type="EMBL" id="KAF2817121.1"/>
    </source>
</evidence>
<sequence length="190" mass="21609">MSKCLRLLYPNNFLIFTARTIELELVPCLRRYSISLVIYNPIAGGLFSGKIKSASTTPIDGRFGNTASTMGGMYRWRYFKDQTFAALALLEPIVAKHNLSMLEVAFRWLVHHSVLRMGTVEKEGDGIIMGISSFKQLEMNLEFCERGPLPEEVVEALEQAWQLTSATAPTYWHKELTYEYDVQKELFGEG</sequence>
<evidence type="ECO:0000259" key="2">
    <source>
        <dbReference type="Pfam" id="PF00248"/>
    </source>
</evidence>
<gene>
    <name evidence="3 5" type="ORF">BDZ99DRAFT_9370</name>
</gene>
<reference evidence="5" key="3">
    <citation type="submission" date="2025-04" db="UniProtKB">
        <authorList>
            <consortium name="RefSeq"/>
        </authorList>
    </citation>
    <scope>IDENTIFICATION</scope>
    <source>
        <strain evidence="5">CBS 304.34</strain>
    </source>
</reference>
<dbReference type="PANTHER" id="PTHR43364">
    <property type="entry name" value="NADH-SPECIFIC METHYLGLYOXAL REDUCTASE-RELATED"/>
    <property type="match status" value="1"/>
</dbReference>
<reference evidence="5" key="2">
    <citation type="submission" date="2020-04" db="EMBL/GenBank/DDBJ databases">
        <authorList>
            <consortium name="NCBI Genome Project"/>
        </authorList>
    </citation>
    <scope>NUCLEOTIDE SEQUENCE</scope>
    <source>
        <strain evidence="5">CBS 304.34</strain>
    </source>
</reference>
<dbReference type="GeneID" id="54469942"/>
<dbReference type="InterPro" id="IPR050523">
    <property type="entry name" value="AKR_Detox_Biosynth"/>
</dbReference>
<dbReference type="PANTHER" id="PTHR43364:SF4">
    <property type="entry name" value="NAD(P)-LINKED OXIDOREDUCTASE SUPERFAMILY PROTEIN"/>
    <property type="match status" value="1"/>
</dbReference>
<dbReference type="Pfam" id="PF00248">
    <property type="entry name" value="Aldo_ket_red"/>
    <property type="match status" value="1"/>
</dbReference>
<evidence type="ECO:0000256" key="1">
    <source>
        <dbReference type="ARBA" id="ARBA00023002"/>
    </source>
</evidence>
<proteinExistence type="predicted"/>
<accession>A0A6A6Z7N6</accession>
<keyword evidence="4" id="KW-1185">Reference proteome</keyword>
<dbReference type="AlphaFoldDB" id="A0A6A6Z7N6"/>
<dbReference type="EMBL" id="MU003692">
    <property type="protein sequence ID" value="KAF2817121.1"/>
    <property type="molecule type" value="Genomic_DNA"/>
</dbReference>
<name>A0A6A6Z7N6_9PEZI</name>
<dbReference type="InterPro" id="IPR036812">
    <property type="entry name" value="NAD(P)_OxRdtase_dom_sf"/>
</dbReference>
<organism evidence="3">
    <name type="scientific">Mytilinidion resinicola</name>
    <dbReference type="NCBI Taxonomy" id="574789"/>
    <lineage>
        <taxon>Eukaryota</taxon>
        <taxon>Fungi</taxon>
        <taxon>Dikarya</taxon>
        <taxon>Ascomycota</taxon>
        <taxon>Pezizomycotina</taxon>
        <taxon>Dothideomycetes</taxon>
        <taxon>Pleosporomycetidae</taxon>
        <taxon>Mytilinidiales</taxon>
        <taxon>Mytilinidiaceae</taxon>
        <taxon>Mytilinidion</taxon>
    </lineage>
</organism>
<keyword evidence="1" id="KW-0560">Oxidoreductase</keyword>
<dbReference type="GO" id="GO:0016491">
    <property type="term" value="F:oxidoreductase activity"/>
    <property type="evidence" value="ECO:0007669"/>
    <property type="project" value="UniProtKB-KW"/>
</dbReference>
<evidence type="ECO:0000313" key="4">
    <source>
        <dbReference type="Proteomes" id="UP000504636"/>
    </source>
</evidence>
<dbReference type="Proteomes" id="UP000504636">
    <property type="component" value="Unplaced"/>
</dbReference>
<evidence type="ECO:0000313" key="5">
    <source>
        <dbReference type="RefSeq" id="XP_033584085.1"/>
    </source>
</evidence>
<dbReference type="Gene3D" id="3.20.20.100">
    <property type="entry name" value="NADP-dependent oxidoreductase domain"/>
    <property type="match status" value="1"/>
</dbReference>